<keyword evidence="8" id="KW-0472">Membrane</keyword>
<evidence type="ECO:0000256" key="6">
    <source>
        <dbReference type="ARBA" id="ARBA00022968"/>
    </source>
</evidence>
<evidence type="ECO:0000256" key="10">
    <source>
        <dbReference type="SAM" id="MobiDB-lite"/>
    </source>
</evidence>
<keyword evidence="9" id="KW-0325">Glycoprotein</keyword>
<dbReference type="GO" id="GO:0006493">
    <property type="term" value="P:protein O-linked glycosylation"/>
    <property type="evidence" value="ECO:0007669"/>
    <property type="project" value="TreeGrafter"/>
</dbReference>
<dbReference type="PANTHER" id="PTHR31392:SF1">
    <property type="entry name" value="ALPHA-1,3-MANNOSYLTRANSFERASE MNN1-RELATED"/>
    <property type="match status" value="1"/>
</dbReference>
<feature type="region of interest" description="Disordered" evidence="10">
    <location>
        <begin position="372"/>
        <end position="391"/>
    </location>
</feature>
<reference evidence="11" key="1">
    <citation type="submission" date="2023-01" db="EMBL/GenBank/DDBJ databases">
        <title>Exophiala dermititidis isolated from Cystic Fibrosis Patient.</title>
        <authorList>
            <person name="Kurbessoian T."/>
            <person name="Crocker A."/>
            <person name="Murante D."/>
            <person name="Hogan D.A."/>
            <person name="Stajich J.E."/>
        </authorList>
    </citation>
    <scope>NUCLEOTIDE SEQUENCE</scope>
    <source>
        <strain evidence="11">Ex8</strain>
    </source>
</reference>
<evidence type="ECO:0000256" key="4">
    <source>
        <dbReference type="ARBA" id="ARBA00022679"/>
    </source>
</evidence>
<evidence type="ECO:0000256" key="1">
    <source>
        <dbReference type="ARBA" id="ARBA00004606"/>
    </source>
</evidence>
<evidence type="ECO:0000256" key="9">
    <source>
        <dbReference type="ARBA" id="ARBA00023180"/>
    </source>
</evidence>
<evidence type="ECO:0000256" key="7">
    <source>
        <dbReference type="ARBA" id="ARBA00022989"/>
    </source>
</evidence>
<dbReference type="Pfam" id="PF11051">
    <property type="entry name" value="Mannosyl_trans3"/>
    <property type="match status" value="1"/>
</dbReference>
<dbReference type="GO" id="GO:0016020">
    <property type="term" value="C:membrane"/>
    <property type="evidence" value="ECO:0007669"/>
    <property type="project" value="UniProtKB-SubCell"/>
</dbReference>
<evidence type="ECO:0000313" key="11">
    <source>
        <dbReference type="EMBL" id="KAJ8996213.1"/>
    </source>
</evidence>
<evidence type="ECO:0000256" key="3">
    <source>
        <dbReference type="ARBA" id="ARBA00022676"/>
    </source>
</evidence>
<proteinExistence type="inferred from homology"/>
<dbReference type="Proteomes" id="UP001161757">
    <property type="component" value="Unassembled WGS sequence"/>
</dbReference>
<comment type="subcellular location">
    <subcellularLocation>
        <location evidence="1">Membrane</location>
        <topology evidence="1">Single-pass type II membrane protein</topology>
    </subcellularLocation>
</comment>
<keyword evidence="4" id="KW-0808">Transferase</keyword>
<keyword evidence="7" id="KW-1133">Transmembrane helix</keyword>
<gene>
    <name evidence="11" type="ORF">HRR80_000946</name>
</gene>
<evidence type="ECO:0000256" key="8">
    <source>
        <dbReference type="ARBA" id="ARBA00023136"/>
    </source>
</evidence>
<dbReference type="InterPro" id="IPR029044">
    <property type="entry name" value="Nucleotide-diphossugar_trans"/>
</dbReference>
<dbReference type="SUPFAM" id="SSF53448">
    <property type="entry name" value="Nucleotide-diphospho-sugar transferases"/>
    <property type="match status" value="1"/>
</dbReference>
<comment type="similarity">
    <text evidence="2">Belongs to the MNN1/MNT family.</text>
</comment>
<feature type="compositionally biased region" description="Basic and acidic residues" evidence="10">
    <location>
        <begin position="377"/>
        <end position="391"/>
    </location>
</feature>
<evidence type="ECO:0000313" key="12">
    <source>
        <dbReference type="Proteomes" id="UP001161757"/>
    </source>
</evidence>
<dbReference type="GO" id="GO:0000033">
    <property type="term" value="F:alpha-1,3-mannosyltransferase activity"/>
    <property type="evidence" value="ECO:0007669"/>
    <property type="project" value="TreeGrafter"/>
</dbReference>
<evidence type="ECO:0008006" key="13">
    <source>
        <dbReference type="Google" id="ProtNLM"/>
    </source>
</evidence>
<evidence type="ECO:0000256" key="5">
    <source>
        <dbReference type="ARBA" id="ARBA00022692"/>
    </source>
</evidence>
<sequence length="509" mass="56902">MLLLSSRYNRAIGALISIALILLLYITLATETTRSWLAISSNFRIRPTPNPFTVEELYQEVNITDWGAMGRRVKKLSHWATSLIKDPSADRSAFESALLLLFDFLRSSEGSIYKPWSSSTNSTTSSLQLGIVVCVGSNNVHMAGHLIASLRRVHDSKAAIEVAYAGDDDLSPGKRAFLKTLDPGLSFINLLHVFPTIQSDLLGGGWAMKPFALLASSYPRAILVDADAIFLSNPDSIFDAHPGLSRTGALFFHDRGAGSGGYTRGKQWLEQQMQAASISPSHHLTNESLFWSGQVDYEADSGVVALDKSRPAIVLGLMFATWMNTKKVRDAVTYTMFHGDKETFWIAMELSGVEYSFEPWYAGAIGEITDREDWDEGDRQRASGLGRQEKEESVVLPEPEKLCSDHMLHLDHSGQAPFWFNGGMYRDKRTDTLELARMTHYWVGNSSDIRLTQPESGWFWLNGVIACLLERNIMVLPEDVKRVVERIEKEAKRVDELAVDFKWEGQGIL</sequence>
<organism evidence="11 12">
    <name type="scientific">Exophiala dermatitidis</name>
    <name type="common">Black yeast-like fungus</name>
    <name type="synonym">Wangiella dermatitidis</name>
    <dbReference type="NCBI Taxonomy" id="5970"/>
    <lineage>
        <taxon>Eukaryota</taxon>
        <taxon>Fungi</taxon>
        <taxon>Dikarya</taxon>
        <taxon>Ascomycota</taxon>
        <taxon>Pezizomycotina</taxon>
        <taxon>Eurotiomycetes</taxon>
        <taxon>Chaetothyriomycetidae</taxon>
        <taxon>Chaetothyriales</taxon>
        <taxon>Herpotrichiellaceae</taxon>
        <taxon>Exophiala</taxon>
    </lineage>
</organism>
<keyword evidence="5" id="KW-0812">Transmembrane</keyword>
<evidence type="ECO:0000256" key="2">
    <source>
        <dbReference type="ARBA" id="ARBA00009105"/>
    </source>
</evidence>
<dbReference type="GO" id="GO:0005794">
    <property type="term" value="C:Golgi apparatus"/>
    <property type="evidence" value="ECO:0007669"/>
    <property type="project" value="TreeGrafter"/>
</dbReference>
<keyword evidence="3" id="KW-0328">Glycosyltransferase</keyword>
<dbReference type="AlphaFoldDB" id="A0AAN6F3T2"/>
<comment type="caution">
    <text evidence="11">The sequence shown here is derived from an EMBL/GenBank/DDBJ whole genome shotgun (WGS) entry which is preliminary data.</text>
</comment>
<keyword evidence="6" id="KW-0735">Signal-anchor</keyword>
<name>A0AAN6F3T2_EXODE</name>
<accession>A0AAN6F3T2</accession>
<dbReference type="EMBL" id="JAJGCB010000001">
    <property type="protein sequence ID" value="KAJ8996213.1"/>
    <property type="molecule type" value="Genomic_DNA"/>
</dbReference>
<protein>
    <recommendedName>
        <fullName evidence="13">Alpha-1,3-mannosyltransferase</fullName>
    </recommendedName>
</protein>
<dbReference type="InterPro" id="IPR022751">
    <property type="entry name" value="Alpha_mannosyltransferase"/>
</dbReference>
<dbReference type="PANTHER" id="PTHR31392">
    <property type="entry name" value="ALPHA-1,3-MANNOSYLTRANSFERASE MNN1-RELATED"/>
    <property type="match status" value="1"/>
</dbReference>